<feature type="non-terminal residue" evidence="1">
    <location>
        <position position="41"/>
    </location>
</feature>
<protein>
    <submittedName>
        <fullName evidence="1">Uncharacterized protein</fullName>
    </submittedName>
</protein>
<dbReference type="AlphaFoldDB" id="A0A381WDX7"/>
<accession>A0A381WDX7</accession>
<proteinExistence type="predicted"/>
<evidence type="ECO:0000313" key="1">
    <source>
        <dbReference type="EMBL" id="SVA50511.1"/>
    </source>
</evidence>
<sequence length="41" mass="4787">MRLTIIACVDPDPDRSHERQGFNLFREISTFRFGNFSRTGV</sequence>
<reference evidence="1" key="1">
    <citation type="submission" date="2018-05" db="EMBL/GenBank/DDBJ databases">
        <authorList>
            <person name="Lanie J.A."/>
            <person name="Ng W.-L."/>
            <person name="Kazmierczak K.M."/>
            <person name="Andrzejewski T.M."/>
            <person name="Davidsen T.M."/>
            <person name="Wayne K.J."/>
            <person name="Tettelin H."/>
            <person name="Glass J.I."/>
            <person name="Rusch D."/>
            <person name="Podicherti R."/>
            <person name="Tsui H.-C.T."/>
            <person name="Winkler M.E."/>
        </authorList>
    </citation>
    <scope>NUCLEOTIDE SEQUENCE</scope>
</reference>
<gene>
    <name evidence="1" type="ORF">METZ01_LOCUS103365</name>
</gene>
<dbReference type="EMBL" id="UINC01011442">
    <property type="protein sequence ID" value="SVA50511.1"/>
    <property type="molecule type" value="Genomic_DNA"/>
</dbReference>
<organism evidence="1">
    <name type="scientific">marine metagenome</name>
    <dbReference type="NCBI Taxonomy" id="408172"/>
    <lineage>
        <taxon>unclassified sequences</taxon>
        <taxon>metagenomes</taxon>
        <taxon>ecological metagenomes</taxon>
    </lineage>
</organism>
<name>A0A381WDX7_9ZZZZ</name>